<gene>
    <name evidence="3" type="ORF">PgNI_06395</name>
</gene>
<evidence type="ECO:0000313" key="3">
    <source>
        <dbReference type="RefSeq" id="XP_030982434.1"/>
    </source>
</evidence>
<dbReference type="Proteomes" id="UP000515153">
    <property type="component" value="Chromosome I"/>
</dbReference>
<dbReference type="GeneID" id="41961328"/>
<dbReference type="RefSeq" id="XP_030982434.1">
    <property type="nucleotide sequence ID" value="XM_031126419.1"/>
</dbReference>
<name>A0A6P8B5Z3_PYRGI</name>
<evidence type="ECO:0000313" key="2">
    <source>
        <dbReference type="Proteomes" id="UP000515153"/>
    </source>
</evidence>
<feature type="region of interest" description="Disordered" evidence="1">
    <location>
        <begin position="109"/>
        <end position="136"/>
    </location>
</feature>
<accession>A0A6P8B5Z3</accession>
<dbReference type="KEGG" id="pgri:PgNI_06395"/>
<reference evidence="2 3" key="1">
    <citation type="journal article" date="2019" name="Mol. Biol. Evol.">
        <title>Blast fungal genomes show frequent chromosomal changes, gene gains and losses, and effector gene turnover.</title>
        <authorList>
            <person name="Gomez Luciano L.B."/>
            <person name="Jason Tsai I."/>
            <person name="Chuma I."/>
            <person name="Tosa Y."/>
            <person name="Chen Y.H."/>
            <person name="Li J.Y."/>
            <person name="Li M.Y."/>
            <person name="Jade Lu M.Y."/>
            <person name="Nakayashiki H."/>
            <person name="Li W.H."/>
        </authorList>
    </citation>
    <scope>NUCLEOTIDE SEQUENCE [LARGE SCALE GENOMIC DNA]</scope>
    <source>
        <strain evidence="2 3">NI907</strain>
    </source>
</reference>
<evidence type="ECO:0000256" key="1">
    <source>
        <dbReference type="SAM" id="MobiDB-lite"/>
    </source>
</evidence>
<proteinExistence type="predicted"/>
<dbReference type="AlphaFoldDB" id="A0A6P8B5Z3"/>
<sequence>MDRARSLEAASRERPRSRIMDRKILPSGFSVFNPGGRSGRFRLKPQTARFFAPSPEIPSATQQTLQIQQKQSHTERSVQEIVCWMEKAERAVTNPVSVASPPVAEQHSSSQLNVTCKPATPTTVASSPCTTKMPSRGPPIAAAASAASEYTPLTMLEYRAYMNNRPLGRCLDDYPSEDDLLCNHNNAATVIVGDKRSDDQDADCDHLLKASGGGDPSPDSSSYHQVKLFTLARSNDGSGSEQENTKDNLGNMNTDCLPRGMSGDAVIALGEDVLVESHPVEAVVQPPISRLKVQNIPLKGHPFSLKDTGKKAGGPCTVSSNANGQSNISCNKFFTSHLKGQPGKSGTLPFIITETHVEKPRTPPRLQIGPETGAYGSGRSTDNQHISKAPRRLNERHEDKKGGVDILTQGRASQSPDYQAERQHQKPEQPSIYTAMTTTIASIPTKEPPHPPPLFTKPQPDPQRWRTVSESRVRTYLFISDSEVDQYGRQCKLDKEREKKAAAERCKRCGSTSGTAAAASPTTPICQSARTPLRRHKSSIASARSAKSVQEKLSELNAYLGGLESDGEEDENGL</sequence>
<feature type="compositionally biased region" description="Polar residues" evidence="1">
    <location>
        <begin position="109"/>
        <end position="133"/>
    </location>
</feature>
<reference evidence="3" key="2">
    <citation type="submission" date="2019-10" db="EMBL/GenBank/DDBJ databases">
        <authorList>
            <consortium name="NCBI Genome Project"/>
        </authorList>
    </citation>
    <scope>NUCLEOTIDE SEQUENCE</scope>
    <source>
        <strain evidence="3">NI907</strain>
    </source>
</reference>
<feature type="compositionally biased region" description="Basic and acidic residues" evidence="1">
    <location>
        <begin position="392"/>
        <end position="403"/>
    </location>
</feature>
<organism evidence="2 3">
    <name type="scientific">Pyricularia grisea</name>
    <name type="common">Crabgrass-specific blast fungus</name>
    <name type="synonym">Magnaporthe grisea</name>
    <dbReference type="NCBI Taxonomy" id="148305"/>
    <lineage>
        <taxon>Eukaryota</taxon>
        <taxon>Fungi</taxon>
        <taxon>Dikarya</taxon>
        <taxon>Ascomycota</taxon>
        <taxon>Pezizomycotina</taxon>
        <taxon>Sordariomycetes</taxon>
        <taxon>Sordariomycetidae</taxon>
        <taxon>Magnaporthales</taxon>
        <taxon>Pyriculariaceae</taxon>
        <taxon>Pyricularia</taxon>
    </lineage>
</organism>
<feature type="region of interest" description="Disordered" evidence="1">
    <location>
        <begin position="355"/>
        <end position="432"/>
    </location>
</feature>
<protein>
    <submittedName>
        <fullName evidence="3">Uncharacterized protein</fullName>
    </submittedName>
</protein>
<reference evidence="3" key="3">
    <citation type="submission" date="2025-08" db="UniProtKB">
        <authorList>
            <consortium name="RefSeq"/>
        </authorList>
    </citation>
    <scope>IDENTIFICATION</scope>
    <source>
        <strain evidence="3">NI907</strain>
    </source>
</reference>
<keyword evidence="2" id="KW-1185">Reference proteome</keyword>